<evidence type="ECO:0000256" key="2">
    <source>
        <dbReference type="ARBA" id="ARBA00023015"/>
    </source>
</evidence>
<keyword evidence="7" id="KW-1185">Reference proteome</keyword>
<dbReference type="OrthoDB" id="9810578at2"/>
<dbReference type="InterPro" id="IPR018653">
    <property type="entry name" value="ScfR_C"/>
</dbReference>
<dbReference type="Pfam" id="PF06114">
    <property type="entry name" value="Peptidase_M78"/>
    <property type="match status" value="1"/>
</dbReference>
<sequence length="474" mass="52591">MSKSVAGARLRRLREERRMTQAAFARMLGISPSYLNQIEHGSRPLTVPVLLSISESLGVDAAYFTTHDTARLTAEIREVSSDDTLRIDIPVEEAAELAQRLPHTAHALVTMHRRYRQLADQLAALTGDREHESGELEPGPHEEIRDYFYQRHNYIAELDEAAERLAAVIGIRAGDMRPVLTQRLGVHGIRVRVGDPGSGDDAEELHRYDPRTQLLRLHGYLRPGQLAIRMATQLAFAEVGETLDDLVEAASLSSPESETLARIGLAKYFAAALILPYQNFHGRAEEFRYDLDRLATHYGVGYETVCHRVSTLQRPRARGVAFSFIRVDRAGNMSKRQSATGFHFSRTGGTCPLWNVYEAFAAPGRILTQIAAMPDGRRYFWIARTVTRAPGRYGRPGKSFAIGLGCDLRQAGRLVYSTGLDLDDADAAVPIGIGCKVCERSACPQRAFPQIGRGLSIDENHSTFAPYPVADPDR</sequence>
<protein>
    <recommendedName>
        <fullName evidence="5">HTH cro/C1-type domain-containing protein</fullName>
    </recommendedName>
</protein>
<evidence type="ECO:0000256" key="3">
    <source>
        <dbReference type="ARBA" id="ARBA00023125"/>
    </source>
</evidence>
<dbReference type="InterPro" id="IPR001387">
    <property type="entry name" value="Cro/C1-type_HTH"/>
</dbReference>
<dbReference type="GO" id="GO:0005829">
    <property type="term" value="C:cytosol"/>
    <property type="evidence" value="ECO:0007669"/>
    <property type="project" value="TreeGrafter"/>
</dbReference>
<evidence type="ECO:0000259" key="5">
    <source>
        <dbReference type="PROSITE" id="PS50943"/>
    </source>
</evidence>
<evidence type="ECO:0000256" key="4">
    <source>
        <dbReference type="ARBA" id="ARBA00023163"/>
    </source>
</evidence>
<dbReference type="SMART" id="SM00530">
    <property type="entry name" value="HTH_XRE"/>
    <property type="match status" value="1"/>
</dbReference>
<dbReference type="CDD" id="cd00093">
    <property type="entry name" value="HTH_XRE"/>
    <property type="match status" value="1"/>
</dbReference>
<dbReference type="RefSeq" id="WP_121160091.1">
    <property type="nucleotide sequence ID" value="NZ_RBKT01000001.1"/>
</dbReference>
<dbReference type="SUPFAM" id="SSF47413">
    <property type="entry name" value="lambda repressor-like DNA-binding domains"/>
    <property type="match status" value="1"/>
</dbReference>
<feature type="domain" description="HTH cro/C1-type" evidence="5">
    <location>
        <begin position="10"/>
        <end position="64"/>
    </location>
</feature>
<organism evidence="6 7">
    <name type="scientific">Micromonospora pisi</name>
    <dbReference type="NCBI Taxonomy" id="589240"/>
    <lineage>
        <taxon>Bacteria</taxon>
        <taxon>Bacillati</taxon>
        <taxon>Actinomycetota</taxon>
        <taxon>Actinomycetes</taxon>
        <taxon>Micromonosporales</taxon>
        <taxon>Micromonosporaceae</taxon>
        <taxon>Micromonospora</taxon>
    </lineage>
</organism>
<dbReference type="InterPro" id="IPR010359">
    <property type="entry name" value="IrrE_HExxH"/>
</dbReference>
<gene>
    <name evidence="6" type="ORF">BDK92_6459</name>
</gene>
<dbReference type="Pfam" id="PF09856">
    <property type="entry name" value="ScfRs"/>
    <property type="match status" value="1"/>
</dbReference>
<dbReference type="PROSITE" id="PS50943">
    <property type="entry name" value="HTH_CROC1"/>
    <property type="match status" value="1"/>
</dbReference>
<keyword evidence="4" id="KW-0804">Transcription</keyword>
<keyword evidence="2" id="KW-0805">Transcription regulation</keyword>
<keyword evidence="3" id="KW-0238">DNA-binding</keyword>
<dbReference type="InterPro" id="IPR010982">
    <property type="entry name" value="Lambda_DNA-bd_dom_sf"/>
</dbReference>
<dbReference type="PANTHER" id="PTHR46797:SF23">
    <property type="entry name" value="HTH-TYPE TRANSCRIPTIONAL REGULATOR SUTR"/>
    <property type="match status" value="1"/>
</dbReference>
<dbReference type="PANTHER" id="PTHR46797">
    <property type="entry name" value="HTH-TYPE TRANSCRIPTIONAL REGULATOR"/>
    <property type="match status" value="1"/>
</dbReference>
<evidence type="ECO:0000313" key="6">
    <source>
        <dbReference type="EMBL" id="RKR92027.1"/>
    </source>
</evidence>
<proteinExistence type="inferred from homology"/>
<accession>A0A495JSQ3</accession>
<dbReference type="EMBL" id="RBKT01000001">
    <property type="protein sequence ID" value="RKR92027.1"/>
    <property type="molecule type" value="Genomic_DNA"/>
</dbReference>
<evidence type="ECO:0000313" key="7">
    <source>
        <dbReference type="Proteomes" id="UP000277671"/>
    </source>
</evidence>
<dbReference type="AlphaFoldDB" id="A0A495JSQ3"/>
<dbReference type="InterPro" id="IPR026281">
    <property type="entry name" value="HTH_RamB"/>
</dbReference>
<dbReference type="GO" id="GO:0003700">
    <property type="term" value="F:DNA-binding transcription factor activity"/>
    <property type="evidence" value="ECO:0007669"/>
    <property type="project" value="TreeGrafter"/>
</dbReference>
<dbReference type="Gene3D" id="1.10.260.40">
    <property type="entry name" value="lambda repressor-like DNA-binding domains"/>
    <property type="match status" value="1"/>
</dbReference>
<comment type="caution">
    <text evidence="6">The sequence shown here is derived from an EMBL/GenBank/DDBJ whole genome shotgun (WGS) entry which is preliminary data.</text>
</comment>
<name>A0A495JSQ3_9ACTN</name>
<dbReference type="GO" id="GO:0003677">
    <property type="term" value="F:DNA binding"/>
    <property type="evidence" value="ECO:0007669"/>
    <property type="project" value="UniProtKB-KW"/>
</dbReference>
<dbReference type="Proteomes" id="UP000277671">
    <property type="component" value="Unassembled WGS sequence"/>
</dbReference>
<comment type="similarity">
    <text evidence="1">Belongs to the short-chain fatty acyl-CoA assimilation regulator (ScfR) family.</text>
</comment>
<evidence type="ECO:0000256" key="1">
    <source>
        <dbReference type="ARBA" id="ARBA00007227"/>
    </source>
</evidence>
<dbReference type="Pfam" id="PF01381">
    <property type="entry name" value="HTH_3"/>
    <property type="match status" value="1"/>
</dbReference>
<dbReference type="InterPro" id="IPR050807">
    <property type="entry name" value="TransReg_Diox_bact_type"/>
</dbReference>
<dbReference type="PIRSF" id="PIRSF019251">
    <property type="entry name" value="Rv0465c"/>
    <property type="match status" value="1"/>
</dbReference>
<reference evidence="6 7" key="1">
    <citation type="submission" date="2018-10" db="EMBL/GenBank/DDBJ databases">
        <title>Sequencing the genomes of 1000 actinobacteria strains.</title>
        <authorList>
            <person name="Klenk H.-P."/>
        </authorList>
    </citation>
    <scope>NUCLEOTIDE SEQUENCE [LARGE SCALE GENOMIC DNA]</scope>
    <source>
        <strain evidence="6 7">DSM 45175</strain>
    </source>
</reference>